<dbReference type="InterPro" id="IPR020592">
    <property type="entry name" value="Ribosomal_bS16_CS"/>
</dbReference>
<dbReference type="InterPro" id="IPR023803">
    <property type="entry name" value="Ribosomal_bS16_dom_sf"/>
</dbReference>
<dbReference type="PROSITE" id="PS00732">
    <property type="entry name" value="RIBOSOMAL_S16"/>
    <property type="match status" value="1"/>
</dbReference>
<dbReference type="Proteomes" id="UP000216147">
    <property type="component" value="Unassembled WGS sequence"/>
</dbReference>
<feature type="compositionally biased region" description="Acidic residues" evidence="4">
    <location>
        <begin position="175"/>
        <end position="192"/>
    </location>
</feature>
<dbReference type="HAMAP" id="MF_00385">
    <property type="entry name" value="Ribosomal_bS16"/>
    <property type="match status" value="1"/>
</dbReference>
<reference evidence="5 6" key="1">
    <citation type="submission" date="2017-03" db="EMBL/GenBank/DDBJ databases">
        <title>Lifting the veil on microbial sulfur biogeochemistry in mining wastewaters.</title>
        <authorList>
            <person name="Kantor R.S."/>
            <person name="Colenbrander Nelson T."/>
            <person name="Marshall S."/>
            <person name="Bennett D."/>
            <person name="Apte S."/>
            <person name="Camacho D."/>
            <person name="Thomas B.C."/>
            <person name="Warren L.A."/>
            <person name="Banfield J.F."/>
        </authorList>
    </citation>
    <scope>NUCLEOTIDE SEQUENCE [LARGE SCALE GENOMIC DNA]</scope>
    <source>
        <strain evidence="5">32-68-21</strain>
    </source>
</reference>
<dbReference type="Pfam" id="PF00886">
    <property type="entry name" value="Ribosomal_S16"/>
    <property type="match status" value="1"/>
</dbReference>
<feature type="compositionally biased region" description="Low complexity" evidence="4">
    <location>
        <begin position="143"/>
        <end position="174"/>
    </location>
</feature>
<evidence type="ECO:0000256" key="4">
    <source>
        <dbReference type="SAM" id="MobiDB-lite"/>
    </source>
</evidence>
<keyword evidence="1 3" id="KW-0689">Ribosomal protein</keyword>
<dbReference type="InterPro" id="IPR000307">
    <property type="entry name" value="Ribosomal_bS16"/>
</dbReference>
<gene>
    <name evidence="3" type="primary">rpsP</name>
    <name evidence="5" type="ORF">B7Y86_13955</name>
</gene>
<dbReference type="Gene3D" id="3.30.1320.10">
    <property type="match status" value="1"/>
</dbReference>
<dbReference type="AlphaFoldDB" id="A0A258HGF6"/>
<protein>
    <recommendedName>
        <fullName evidence="3">Small ribosomal subunit protein bS16</fullName>
    </recommendedName>
</protein>
<comment type="caution">
    <text evidence="5">The sequence shown here is derived from an EMBL/GenBank/DDBJ whole genome shotgun (WGS) entry which is preliminary data.</text>
</comment>
<accession>A0A258HGF6</accession>
<feature type="region of interest" description="Disordered" evidence="4">
    <location>
        <begin position="87"/>
        <end position="192"/>
    </location>
</feature>
<name>A0A258HGF6_9CAUL</name>
<dbReference type="PANTHER" id="PTHR12919:SF20">
    <property type="entry name" value="SMALL RIBOSOMAL SUBUNIT PROTEIN BS16M"/>
    <property type="match status" value="1"/>
</dbReference>
<evidence type="ECO:0000256" key="3">
    <source>
        <dbReference type="HAMAP-Rule" id="MF_00385"/>
    </source>
</evidence>
<dbReference type="EMBL" id="NCEQ01000014">
    <property type="protein sequence ID" value="OYX55422.1"/>
    <property type="molecule type" value="Genomic_DNA"/>
</dbReference>
<dbReference type="SUPFAM" id="SSF54565">
    <property type="entry name" value="Ribosomal protein S16"/>
    <property type="match status" value="1"/>
</dbReference>
<dbReference type="GO" id="GO:0015935">
    <property type="term" value="C:small ribosomal subunit"/>
    <property type="evidence" value="ECO:0007669"/>
    <property type="project" value="TreeGrafter"/>
</dbReference>
<dbReference type="GO" id="GO:0006412">
    <property type="term" value="P:translation"/>
    <property type="evidence" value="ECO:0007669"/>
    <property type="project" value="UniProtKB-UniRule"/>
</dbReference>
<evidence type="ECO:0000256" key="1">
    <source>
        <dbReference type="ARBA" id="ARBA00022980"/>
    </source>
</evidence>
<dbReference type="GO" id="GO:0005737">
    <property type="term" value="C:cytoplasm"/>
    <property type="evidence" value="ECO:0007669"/>
    <property type="project" value="UniProtKB-ARBA"/>
</dbReference>
<dbReference type="PANTHER" id="PTHR12919">
    <property type="entry name" value="30S RIBOSOMAL PROTEIN S16"/>
    <property type="match status" value="1"/>
</dbReference>
<evidence type="ECO:0000313" key="6">
    <source>
        <dbReference type="Proteomes" id="UP000216147"/>
    </source>
</evidence>
<comment type="similarity">
    <text evidence="3">Belongs to the bacterial ribosomal protein bS16 family.</text>
</comment>
<keyword evidence="2 3" id="KW-0687">Ribonucleoprotein</keyword>
<dbReference type="NCBIfam" id="TIGR00002">
    <property type="entry name" value="S16"/>
    <property type="match status" value="1"/>
</dbReference>
<proteinExistence type="inferred from homology"/>
<evidence type="ECO:0000256" key="2">
    <source>
        <dbReference type="ARBA" id="ARBA00023274"/>
    </source>
</evidence>
<organism evidence="5 6">
    <name type="scientific">Brevundimonas subvibrioides</name>
    <dbReference type="NCBI Taxonomy" id="74313"/>
    <lineage>
        <taxon>Bacteria</taxon>
        <taxon>Pseudomonadati</taxon>
        <taxon>Pseudomonadota</taxon>
        <taxon>Alphaproteobacteria</taxon>
        <taxon>Caulobacterales</taxon>
        <taxon>Caulobacteraceae</taxon>
        <taxon>Brevundimonas</taxon>
    </lineage>
</organism>
<feature type="compositionally biased region" description="Basic and acidic residues" evidence="4">
    <location>
        <begin position="105"/>
        <end position="142"/>
    </location>
</feature>
<dbReference type="GO" id="GO:0003735">
    <property type="term" value="F:structural constituent of ribosome"/>
    <property type="evidence" value="ECO:0007669"/>
    <property type="project" value="InterPro"/>
</dbReference>
<evidence type="ECO:0000313" key="5">
    <source>
        <dbReference type="EMBL" id="OYX55422.1"/>
    </source>
</evidence>
<sequence>MLKIRLARGGAKKRPYYYIVVADSHAPRDGKFIERVGTYNPMLAKDGDKPRVTLKADRISEWLGKGAQPTDRVARFISQSTDEALTGKVKWTQSNNPNKGAPGKKAQERTAERAQREADRAEAEAAAKIEAAEAAVRAKEEAAAAAEAAKNAPVVEEAPVEEAPAAEAEGSAEVSVEEAPAEGVAEEEKTEA</sequence>